<dbReference type="InterPro" id="IPR016024">
    <property type="entry name" value="ARM-type_fold"/>
</dbReference>
<evidence type="ECO:0000259" key="4">
    <source>
        <dbReference type="Pfam" id="PF26140"/>
    </source>
</evidence>
<evidence type="ECO:0000313" key="5">
    <source>
        <dbReference type="EMBL" id="KAJ9613449.1"/>
    </source>
</evidence>
<feature type="region of interest" description="Disordered" evidence="1">
    <location>
        <begin position="1152"/>
        <end position="1229"/>
    </location>
</feature>
<protein>
    <recommendedName>
        <fullName evidence="7">Ribosome biogenesis protein Urb1</fullName>
    </recommendedName>
</protein>
<gene>
    <name evidence="5" type="ORF">H2200_003391</name>
</gene>
<name>A0AA38XI52_9EURO</name>
<feature type="compositionally biased region" description="Basic and acidic residues" evidence="1">
    <location>
        <begin position="1167"/>
        <end position="1185"/>
    </location>
</feature>
<dbReference type="GO" id="GO:0000463">
    <property type="term" value="P:maturation of LSU-rRNA from tricistronic rRNA transcript (SSU-rRNA, 5.8S rRNA, LSU-rRNA)"/>
    <property type="evidence" value="ECO:0007669"/>
    <property type="project" value="TreeGrafter"/>
</dbReference>
<comment type="caution">
    <text evidence="5">The sequence shown here is derived from an EMBL/GenBank/DDBJ whole genome shotgun (WGS) entry which is preliminary data.</text>
</comment>
<dbReference type="GO" id="GO:0000466">
    <property type="term" value="P:maturation of 5.8S rRNA from tricistronic rRNA transcript (SSU-rRNA, 5.8S rRNA, LSU-rRNA)"/>
    <property type="evidence" value="ECO:0007669"/>
    <property type="project" value="TreeGrafter"/>
</dbReference>
<feature type="domain" description="URB1 C-terminal" evidence="3">
    <location>
        <begin position="882"/>
        <end position="1098"/>
    </location>
</feature>
<feature type="compositionally biased region" description="Acidic residues" evidence="1">
    <location>
        <begin position="1206"/>
        <end position="1220"/>
    </location>
</feature>
<keyword evidence="6" id="KW-1185">Reference proteome</keyword>
<feature type="compositionally biased region" description="Low complexity" evidence="1">
    <location>
        <begin position="1186"/>
        <end position="1205"/>
    </location>
</feature>
<evidence type="ECO:0000259" key="3">
    <source>
        <dbReference type="Pfam" id="PF16201"/>
    </source>
</evidence>
<feature type="region of interest" description="Disordered" evidence="1">
    <location>
        <begin position="1"/>
        <end position="30"/>
    </location>
</feature>
<dbReference type="AlphaFoldDB" id="A0AA38XI52"/>
<evidence type="ECO:0000256" key="1">
    <source>
        <dbReference type="SAM" id="MobiDB-lite"/>
    </source>
</evidence>
<dbReference type="InterPro" id="IPR032436">
    <property type="entry name" value="URB1_C"/>
</dbReference>
<dbReference type="InterPro" id="IPR021714">
    <property type="entry name" value="URB1_N"/>
</dbReference>
<dbReference type="InterPro" id="IPR039844">
    <property type="entry name" value="URB1"/>
</dbReference>
<reference evidence="5" key="1">
    <citation type="submission" date="2022-10" db="EMBL/GenBank/DDBJ databases">
        <title>Culturing micro-colonial fungi from biological soil crusts in the Mojave desert and describing Neophaeococcomyces mojavensis, and introducing the new genera and species Taxawa tesnikishii.</title>
        <authorList>
            <person name="Kurbessoian T."/>
            <person name="Stajich J.E."/>
        </authorList>
    </citation>
    <scope>NUCLEOTIDE SEQUENCE</scope>
    <source>
        <strain evidence="5">TK_41</strain>
    </source>
</reference>
<proteinExistence type="predicted"/>
<dbReference type="SUPFAM" id="SSF48371">
    <property type="entry name" value="ARM repeat"/>
    <property type="match status" value="2"/>
</dbReference>
<feature type="domain" description="URB1 central HEAT repeat" evidence="4">
    <location>
        <begin position="623"/>
        <end position="810"/>
    </location>
</feature>
<dbReference type="Pfam" id="PF26140">
    <property type="entry name" value="HEAT_URB1"/>
    <property type="match status" value="1"/>
</dbReference>
<dbReference type="Pfam" id="PF16201">
    <property type="entry name" value="NopRA1"/>
    <property type="match status" value="1"/>
</dbReference>
<dbReference type="GO" id="GO:0005730">
    <property type="term" value="C:nucleolus"/>
    <property type="evidence" value="ECO:0007669"/>
    <property type="project" value="TreeGrafter"/>
</dbReference>
<evidence type="ECO:0000313" key="6">
    <source>
        <dbReference type="Proteomes" id="UP001172673"/>
    </source>
</evidence>
<organism evidence="5 6">
    <name type="scientific">Cladophialophora chaetospira</name>
    <dbReference type="NCBI Taxonomy" id="386627"/>
    <lineage>
        <taxon>Eukaryota</taxon>
        <taxon>Fungi</taxon>
        <taxon>Dikarya</taxon>
        <taxon>Ascomycota</taxon>
        <taxon>Pezizomycotina</taxon>
        <taxon>Eurotiomycetes</taxon>
        <taxon>Chaetothyriomycetidae</taxon>
        <taxon>Chaetothyriales</taxon>
        <taxon>Herpotrichiellaceae</taxon>
        <taxon>Cladophialophora</taxon>
    </lineage>
</organism>
<feature type="domain" description="URB1 N-terminal" evidence="2">
    <location>
        <begin position="95"/>
        <end position="433"/>
    </location>
</feature>
<sequence length="1229" mass="137931">MSVSSREDRSRKRRKVEAPGPSSASISNARQLRQTLHFPPNASAEEVKTGIDQFSQFLSSIRQHKDTAEHAHQLRILKEYCDDQSSSSHEQVDFPDLLSSWANAGQANAEPILSAIPTALTEFFSTISSQVDFREFGLSLCHSLLKRDQLRIFDRSLSSPRAKEHLITPCLQVLTEIATFDGGTLASNVFKCRDFLYRRLDGILSQTPVTLTRSSDVTAHQAALEFLVANLKYLDAASKSELIAHGRLIYSAIRSLPNVDADTVVNVLTSLENSILKDSTLGKQMKIRCFNSGVLTMLVKLYDYKVRDHNEPHAEVRDALQRLLLHISTSPEGIVLSQSGWYPVGTDPEVLEQDENMIDLGLESPFHFDDYMGKVPVKNTTFSTFLQTLRPESDILQAELITAIFRTAPELVADYFTKKQKFLVSPGDDPKWRGQFAFLFAVVQLPVPENCGWRDNLPLAPPPLSVVIENILPRPLDRATLGKCLRMNDDVMTISATRLATVAMEKLDAVLKSFTGAGAKTNLWRQASTKLIKLFIDRIPPLHDIVTAFQKSKHENDQTRTTILQCITTYLRTLPSLTSTSKFDFGPSLIKTLEAVKSQDTDTDAQDSTMEQLRYLLQITSASPATKWFYNAADDLSLIVQLIKFCVQHPTFSATRQALPLVKASLDSKGIICPKTQSLEALISSLTATKKWEPELVTYQFLDNCLSRTMQRPVKYLDQLEQAQQLLSDSADLSLVACCIAEQWQYVFKKEDKKDIKNVAEWVARFFSALDAAGENYRVMNQFKTEMLEQCNDNDKAKASLEKAFEKTRKKPVVLLELQLETPESIDDSTQNEDTVRSPGPQELGLDLSNVFPQPRTVPTSLAGLDRWTNTDFESEIQSGRLAHLIRCLISPESEIRLQALHILNGIIHEVEQSDYDEKAQLYLLLGELSETVKAQILSKPISPPPSIVAELAIHCLPIIAEPSSPFYRKTNNFLLRGPSWSINHILTYWINETFLTEPEIDDADIPFHVPQSGTSGTNNAQALEIGHFLDLLLRSLRTSEDMNLYRRAQVFARLFSYYVAPIAPKEIRKKILGLVYRATRVEGGSDTLITRAGVREWLSIAKSIRGHSGHGSMFGKLDEEVKGWIEALEKEVERTCHKDAIRRWEDERKIPVGMDTKNGPETDGSNVKEKQRLVIVGKEDKQEESTSSSGSDSNSDSDTNSSDSDSSDEQQVDEDEDVDMTSGYRDDK</sequence>
<feature type="compositionally biased region" description="Basic and acidic residues" evidence="1">
    <location>
        <begin position="1"/>
        <end position="10"/>
    </location>
</feature>
<accession>A0AA38XI52</accession>
<dbReference type="PANTHER" id="PTHR13500">
    <property type="entry name" value="NUCLEOLAR PRERIBOSOMAL-ASSOCIATED PROTEIN 1"/>
    <property type="match status" value="1"/>
</dbReference>
<dbReference type="InterPro" id="IPR059018">
    <property type="entry name" value="HEAT_URB1"/>
</dbReference>
<dbReference type="EMBL" id="JAPDRK010000004">
    <property type="protein sequence ID" value="KAJ9613449.1"/>
    <property type="molecule type" value="Genomic_DNA"/>
</dbReference>
<evidence type="ECO:0008006" key="7">
    <source>
        <dbReference type="Google" id="ProtNLM"/>
    </source>
</evidence>
<dbReference type="PANTHER" id="PTHR13500:SF0">
    <property type="entry name" value="NUCLEOLAR PRE-RIBOSOMAL-ASSOCIATED PROTEIN 1"/>
    <property type="match status" value="1"/>
</dbReference>
<dbReference type="Pfam" id="PF11707">
    <property type="entry name" value="Npa1"/>
    <property type="match status" value="1"/>
</dbReference>
<evidence type="ECO:0000259" key="2">
    <source>
        <dbReference type="Pfam" id="PF11707"/>
    </source>
</evidence>
<dbReference type="Proteomes" id="UP001172673">
    <property type="component" value="Unassembled WGS sequence"/>
</dbReference>